<evidence type="ECO:0000256" key="5">
    <source>
        <dbReference type="ARBA" id="ARBA00023274"/>
    </source>
</evidence>
<dbReference type="InterPro" id="IPR013870">
    <property type="entry name" value="Ribosomal_mL54"/>
</dbReference>
<evidence type="ECO:0000256" key="3">
    <source>
        <dbReference type="ARBA" id="ARBA00022980"/>
    </source>
</evidence>
<evidence type="ECO:0000256" key="6">
    <source>
        <dbReference type="ARBA" id="ARBA00033752"/>
    </source>
</evidence>
<reference evidence="8 9" key="1">
    <citation type="submission" date="2021-08" db="EMBL/GenBank/DDBJ databases">
        <title>Draft Genome Sequence of Phanerochaete sordida strain YK-624.</title>
        <authorList>
            <person name="Mori T."/>
            <person name="Dohra H."/>
            <person name="Suzuki T."/>
            <person name="Kawagishi H."/>
            <person name="Hirai H."/>
        </authorList>
    </citation>
    <scope>NUCLEOTIDE SEQUENCE [LARGE SCALE GENOMIC DNA]</scope>
    <source>
        <strain evidence="8 9">YK-624</strain>
    </source>
</reference>
<keyword evidence="2" id="KW-0809">Transit peptide</keyword>
<proteinExistence type="inferred from homology"/>
<dbReference type="Proteomes" id="UP000703269">
    <property type="component" value="Unassembled WGS sequence"/>
</dbReference>
<comment type="subcellular location">
    <subcellularLocation>
        <location evidence="1">Mitochondrion</location>
    </subcellularLocation>
</comment>
<comment type="similarity">
    <text evidence="6">Belongs to the mitochondrion-specific ribosomal protein mL54 family.</text>
</comment>
<protein>
    <recommendedName>
        <fullName evidence="7">Large ribosomal subunit protein mL54</fullName>
    </recommendedName>
</protein>
<dbReference type="EMBL" id="BPQB01000018">
    <property type="protein sequence ID" value="GJE90692.1"/>
    <property type="molecule type" value="Genomic_DNA"/>
</dbReference>
<keyword evidence="3 8" id="KW-0689">Ribosomal protein</keyword>
<comment type="caution">
    <text evidence="8">The sequence shown here is derived from an EMBL/GenBank/DDBJ whole genome shotgun (WGS) entry which is preliminary data.</text>
</comment>
<evidence type="ECO:0000313" key="8">
    <source>
        <dbReference type="EMBL" id="GJE90692.1"/>
    </source>
</evidence>
<gene>
    <name evidence="8" type="ORF">PsYK624_068360</name>
</gene>
<organism evidence="8 9">
    <name type="scientific">Phanerochaete sordida</name>
    <dbReference type="NCBI Taxonomy" id="48140"/>
    <lineage>
        <taxon>Eukaryota</taxon>
        <taxon>Fungi</taxon>
        <taxon>Dikarya</taxon>
        <taxon>Basidiomycota</taxon>
        <taxon>Agaricomycotina</taxon>
        <taxon>Agaricomycetes</taxon>
        <taxon>Polyporales</taxon>
        <taxon>Phanerochaetaceae</taxon>
        <taxon>Phanerochaete</taxon>
    </lineage>
</organism>
<dbReference type="PANTHER" id="PTHR28595:SF1">
    <property type="entry name" value="LARGE RIBOSOMAL SUBUNIT PROTEIN ML54"/>
    <property type="match status" value="1"/>
</dbReference>
<keyword evidence="4" id="KW-0496">Mitochondrion</keyword>
<name>A0A9P3G9U2_9APHY</name>
<dbReference type="GO" id="GO:0003735">
    <property type="term" value="F:structural constituent of ribosome"/>
    <property type="evidence" value="ECO:0007669"/>
    <property type="project" value="TreeGrafter"/>
</dbReference>
<sequence>MSLLRTLARPRLLAASLPPRRFYAAKALAADAKAPAAAAPEDALPPSRSCCAEGTVLEGLNWRKGQAPVTAQADDAYPEWLWTLLEPKKLPDDGPGGKAEKYRMRKENRLRIREQNFMKTQ</sequence>
<dbReference type="OrthoDB" id="10252718at2759"/>
<keyword evidence="9" id="KW-1185">Reference proteome</keyword>
<keyword evidence="5" id="KW-0687">Ribonucleoprotein</keyword>
<evidence type="ECO:0000256" key="2">
    <source>
        <dbReference type="ARBA" id="ARBA00022946"/>
    </source>
</evidence>
<dbReference type="PANTHER" id="PTHR28595">
    <property type="entry name" value="39S RIBOSOMAL PROTEIN L54, MITOCHONDRIAL"/>
    <property type="match status" value="1"/>
</dbReference>
<evidence type="ECO:0000313" key="9">
    <source>
        <dbReference type="Proteomes" id="UP000703269"/>
    </source>
</evidence>
<accession>A0A9P3G9U2</accession>
<evidence type="ECO:0000256" key="7">
    <source>
        <dbReference type="ARBA" id="ARBA00035179"/>
    </source>
</evidence>
<dbReference type="GO" id="GO:0005762">
    <property type="term" value="C:mitochondrial large ribosomal subunit"/>
    <property type="evidence" value="ECO:0007669"/>
    <property type="project" value="TreeGrafter"/>
</dbReference>
<evidence type="ECO:0000256" key="1">
    <source>
        <dbReference type="ARBA" id="ARBA00004173"/>
    </source>
</evidence>
<dbReference type="AlphaFoldDB" id="A0A9P3G9U2"/>
<dbReference type="Pfam" id="PF08561">
    <property type="entry name" value="Ribosomal_L37"/>
    <property type="match status" value="1"/>
</dbReference>
<evidence type="ECO:0000256" key="4">
    <source>
        <dbReference type="ARBA" id="ARBA00023128"/>
    </source>
</evidence>